<protein>
    <submittedName>
        <fullName evidence="3">Uncharacterized protein</fullName>
    </submittedName>
</protein>
<dbReference type="OrthoDB" id="10401610at2759"/>
<dbReference type="EMBL" id="CCBN010000006">
    <property type="protein sequence ID" value="CDO53894.1"/>
    <property type="molecule type" value="Genomic_DNA"/>
</dbReference>
<gene>
    <name evidence="3" type="ORF">BN980_GECA06s01385g</name>
</gene>
<accession>A0A0J9XAN9</accession>
<keyword evidence="2" id="KW-1133">Transmembrane helix</keyword>
<evidence type="ECO:0000256" key="1">
    <source>
        <dbReference type="SAM" id="MobiDB-lite"/>
    </source>
</evidence>
<evidence type="ECO:0000256" key="2">
    <source>
        <dbReference type="SAM" id="Phobius"/>
    </source>
</evidence>
<feature type="transmembrane region" description="Helical" evidence="2">
    <location>
        <begin position="90"/>
        <end position="108"/>
    </location>
</feature>
<keyword evidence="4" id="KW-1185">Reference proteome</keyword>
<feature type="compositionally biased region" description="Polar residues" evidence="1">
    <location>
        <begin position="15"/>
        <end position="29"/>
    </location>
</feature>
<keyword evidence="2" id="KW-0472">Membrane</keyword>
<dbReference type="AlphaFoldDB" id="A0A0J9XAN9"/>
<evidence type="ECO:0000313" key="3">
    <source>
        <dbReference type="EMBL" id="CDO53894.1"/>
    </source>
</evidence>
<feature type="transmembrane region" description="Helical" evidence="2">
    <location>
        <begin position="120"/>
        <end position="140"/>
    </location>
</feature>
<name>A0A0J9XAN9_GEOCN</name>
<feature type="region of interest" description="Disordered" evidence="1">
    <location>
        <begin position="1"/>
        <end position="29"/>
    </location>
</feature>
<reference evidence="3" key="1">
    <citation type="submission" date="2014-03" db="EMBL/GenBank/DDBJ databases">
        <authorList>
            <person name="Casaregola S."/>
        </authorList>
    </citation>
    <scope>NUCLEOTIDE SEQUENCE [LARGE SCALE GENOMIC DNA]</scope>
    <source>
        <strain evidence="3">CLIB 918</strain>
    </source>
</reference>
<keyword evidence="2" id="KW-0812">Transmembrane</keyword>
<proteinExistence type="predicted"/>
<evidence type="ECO:0000313" key="4">
    <source>
        <dbReference type="Proteomes" id="UP000242525"/>
    </source>
</evidence>
<dbReference type="Proteomes" id="UP000242525">
    <property type="component" value="Unassembled WGS sequence"/>
</dbReference>
<comment type="caution">
    <text evidence="3">The sequence shown here is derived from an EMBL/GenBank/DDBJ whole genome shotgun (WGS) entry which is preliminary data.</text>
</comment>
<sequence>MSYVDAANQGAAQPDSENTIPIESVNVTPQEVKRALDNIPSEEEESDGKKTGKCKKCGKCNKGAGKCCNRAKKAVHKGIDRLEHNPKSSAFALAGILAAVIGTVGFVQQRKPGAVPITPQQGAIAAAGIALVSGGYYCLLNSGCAKCKK</sequence>
<organism evidence="3 4">
    <name type="scientific">Geotrichum candidum</name>
    <name type="common">Oospora lactis</name>
    <name type="synonym">Dipodascus geotrichum</name>
    <dbReference type="NCBI Taxonomy" id="1173061"/>
    <lineage>
        <taxon>Eukaryota</taxon>
        <taxon>Fungi</taxon>
        <taxon>Dikarya</taxon>
        <taxon>Ascomycota</taxon>
        <taxon>Saccharomycotina</taxon>
        <taxon>Dipodascomycetes</taxon>
        <taxon>Dipodascales</taxon>
        <taxon>Dipodascaceae</taxon>
        <taxon>Geotrichum</taxon>
    </lineage>
</organism>